<dbReference type="PROSITE" id="PS00696">
    <property type="entry name" value="ETF_ALPHA"/>
    <property type="match status" value="1"/>
</dbReference>
<evidence type="ECO:0000256" key="3">
    <source>
        <dbReference type="ARBA" id="ARBA00022630"/>
    </source>
</evidence>
<feature type="binding site" evidence="9">
    <location>
        <begin position="254"/>
        <end position="258"/>
    </location>
    <ligand>
        <name>FAD</name>
        <dbReference type="ChEBI" id="CHEBI:57692"/>
    </ligand>
</feature>
<feature type="binding site" evidence="9">
    <location>
        <begin position="240"/>
        <end position="241"/>
    </location>
    <ligand>
        <name>FAD</name>
        <dbReference type="ChEBI" id="CHEBI:57692"/>
    </ligand>
</feature>
<comment type="function">
    <text evidence="6">The electron transfer flavoprotein serves as a specific electron acceptor for other dehydrogenases. It transfers the electrons to the main respiratory chain via ETF-ubiquinone oxidoreductase (ETF dehydrogenase).</text>
</comment>
<dbReference type="InterPro" id="IPR014730">
    <property type="entry name" value="ETF_a/b_N"/>
</dbReference>
<dbReference type="InterPro" id="IPR014731">
    <property type="entry name" value="ETF_asu_C"/>
</dbReference>
<dbReference type="Gene3D" id="3.40.50.620">
    <property type="entry name" value="HUPs"/>
    <property type="match status" value="1"/>
</dbReference>
<feature type="binding site" evidence="9">
    <location>
        <begin position="271"/>
        <end position="278"/>
    </location>
    <ligand>
        <name>FAD</name>
        <dbReference type="ChEBI" id="CHEBI:57692"/>
    </ligand>
</feature>
<dbReference type="OMA" id="WRPYAEQ"/>
<comment type="similarity">
    <text evidence="1">Belongs to the ETF alpha-subunit/FixB family.</text>
</comment>
<comment type="caution">
    <text evidence="11">The sequence shown here is derived from an EMBL/GenBank/DDBJ whole genome shotgun (WGS) entry which is preliminary data.</text>
</comment>
<dbReference type="Pfam" id="PF01012">
    <property type="entry name" value="ETF"/>
    <property type="match status" value="1"/>
</dbReference>
<dbReference type="AlphaFoldDB" id="A0A3D4VCM4"/>
<dbReference type="SUPFAM" id="SSF52467">
    <property type="entry name" value="DHS-like NAD/FAD-binding domain"/>
    <property type="match status" value="1"/>
</dbReference>
<dbReference type="InterPro" id="IPR018206">
    <property type="entry name" value="ETF_asu_C_CS"/>
</dbReference>
<evidence type="ECO:0000256" key="9">
    <source>
        <dbReference type="PIRSR" id="PIRSR000089-1"/>
    </source>
</evidence>
<dbReference type="InterPro" id="IPR029035">
    <property type="entry name" value="DHS-like_NAD/FAD-binding_dom"/>
</dbReference>
<dbReference type="GO" id="GO:0033539">
    <property type="term" value="P:fatty acid beta-oxidation using acyl-CoA dehydrogenase"/>
    <property type="evidence" value="ECO:0007669"/>
    <property type="project" value="TreeGrafter"/>
</dbReference>
<gene>
    <name evidence="11" type="ORF">DGD08_14855</name>
</gene>
<evidence type="ECO:0000256" key="4">
    <source>
        <dbReference type="ARBA" id="ARBA00022827"/>
    </source>
</evidence>
<evidence type="ECO:0000256" key="8">
    <source>
        <dbReference type="ARBA" id="ARBA00079299"/>
    </source>
</evidence>
<dbReference type="GO" id="GO:0050660">
    <property type="term" value="F:flavin adenine dinucleotide binding"/>
    <property type="evidence" value="ECO:0007669"/>
    <property type="project" value="InterPro"/>
</dbReference>
<dbReference type="PANTHER" id="PTHR43153:SF1">
    <property type="entry name" value="ELECTRON TRANSFER FLAVOPROTEIN SUBUNIT ALPHA, MITOCHONDRIAL"/>
    <property type="match status" value="1"/>
</dbReference>
<comment type="cofactor">
    <cofactor evidence="9">
        <name>FAD</name>
        <dbReference type="ChEBI" id="CHEBI:57692"/>
    </cofactor>
    <text evidence="9">Binds 1 FAD per dimer.</text>
</comment>
<feature type="binding site" evidence="9">
    <location>
        <position position="292"/>
    </location>
    <ligand>
        <name>FAD</name>
        <dbReference type="ChEBI" id="CHEBI:57692"/>
    </ligand>
</feature>
<dbReference type="PIRSF" id="PIRSF000089">
    <property type="entry name" value="Electra_flavoP_a"/>
    <property type="match status" value="1"/>
</dbReference>
<keyword evidence="3" id="KW-0285">Flavoprotein</keyword>
<dbReference type="Proteomes" id="UP000264071">
    <property type="component" value="Unassembled WGS sequence"/>
</dbReference>
<feature type="domain" description="Electron transfer flavoprotein alpha/beta-subunit N-terminal" evidence="10">
    <location>
        <begin position="4"/>
        <end position="190"/>
    </location>
</feature>
<dbReference type="Gene3D" id="3.40.50.1220">
    <property type="entry name" value="TPP-binding domain"/>
    <property type="match status" value="1"/>
</dbReference>
<dbReference type="CDD" id="cd01715">
    <property type="entry name" value="ETF_alpha"/>
    <property type="match status" value="1"/>
</dbReference>
<dbReference type="SMART" id="SM00893">
    <property type="entry name" value="ETF"/>
    <property type="match status" value="1"/>
</dbReference>
<dbReference type="InterPro" id="IPR014729">
    <property type="entry name" value="Rossmann-like_a/b/a_fold"/>
</dbReference>
<sequence length="329" mass="33319">MANVLVFAEVRSGDLRKVALEAVTAARQIADLSGGGNVHAVLAGAAGIGAKADVLAQHGADSVLVLEHAGFAQYNPEALAATLAQRLGAGSYGFAVFSATAQGRDLSPRVAAKLGAGLAPDLTGFTVEGGQVFGQHFNMNGKTIATLALTGSPAILSVRPAAVQPVANAKPLATEAITSAADPSASRVKVVELKQGNTGKIDLNDAPVVVAGGRGLKAAENFKLCEDLADAFGNAAVGATRAVTDEGWRPHSDQIGQTGRNVSPNLYIAVGISGAIQHLAGMRTAKTIVAINKDKDAPIFKIADYGIVGDVFEVMPALTAAVKAAKAQG</sequence>
<keyword evidence="4 9" id="KW-0274">FAD</keyword>
<accession>A0A3D4VCM4</accession>
<organism evidence="11 12">
    <name type="scientific">Gemmatimonas aurantiaca</name>
    <dbReference type="NCBI Taxonomy" id="173480"/>
    <lineage>
        <taxon>Bacteria</taxon>
        <taxon>Pseudomonadati</taxon>
        <taxon>Gemmatimonadota</taxon>
        <taxon>Gemmatimonadia</taxon>
        <taxon>Gemmatimonadales</taxon>
        <taxon>Gemmatimonadaceae</taxon>
        <taxon>Gemmatimonas</taxon>
    </lineage>
</organism>
<name>A0A3D4VCM4_9BACT</name>
<dbReference type="SUPFAM" id="SSF52402">
    <property type="entry name" value="Adenine nucleotide alpha hydrolases-like"/>
    <property type="match status" value="1"/>
</dbReference>
<dbReference type="InterPro" id="IPR001308">
    <property type="entry name" value="ETF_a/FixB"/>
</dbReference>
<evidence type="ECO:0000256" key="6">
    <source>
        <dbReference type="ARBA" id="ARBA00025649"/>
    </source>
</evidence>
<evidence type="ECO:0000313" key="11">
    <source>
        <dbReference type="EMBL" id="HCT58482.1"/>
    </source>
</evidence>
<keyword evidence="5" id="KW-0249">Electron transport</keyword>
<evidence type="ECO:0000256" key="5">
    <source>
        <dbReference type="ARBA" id="ARBA00022982"/>
    </source>
</evidence>
<evidence type="ECO:0000256" key="1">
    <source>
        <dbReference type="ARBA" id="ARBA00005817"/>
    </source>
</evidence>
<keyword evidence="2" id="KW-0813">Transport</keyword>
<dbReference type="PANTHER" id="PTHR43153">
    <property type="entry name" value="ELECTRON TRANSFER FLAVOPROTEIN ALPHA"/>
    <property type="match status" value="1"/>
</dbReference>
<reference evidence="11 12" key="1">
    <citation type="journal article" date="2018" name="Nat. Biotechnol.">
        <title>A standardized bacterial taxonomy based on genome phylogeny substantially revises the tree of life.</title>
        <authorList>
            <person name="Parks D.H."/>
            <person name="Chuvochina M."/>
            <person name="Waite D.W."/>
            <person name="Rinke C."/>
            <person name="Skarshewski A."/>
            <person name="Chaumeil P.A."/>
            <person name="Hugenholtz P."/>
        </authorList>
    </citation>
    <scope>NUCLEOTIDE SEQUENCE [LARGE SCALE GENOMIC DNA]</scope>
    <source>
        <strain evidence="11">UBA8844</strain>
    </source>
</reference>
<dbReference type="EMBL" id="DPIY01000010">
    <property type="protein sequence ID" value="HCT58482.1"/>
    <property type="molecule type" value="Genomic_DNA"/>
</dbReference>
<protein>
    <recommendedName>
        <fullName evidence="7">Electron transfer flavoprotein subunit alpha</fullName>
    </recommendedName>
    <alternativeName>
        <fullName evidence="8">Electron transfer flavoprotein large subunit</fullName>
    </alternativeName>
</protein>
<dbReference type="FunFam" id="3.40.50.1220:FF:000001">
    <property type="entry name" value="Electron transfer flavoprotein, alpha subunit"/>
    <property type="match status" value="1"/>
</dbReference>
<dbReference type="GO" id="GO:0009055">
    <property type="term" value="F:electron transfer activity"/>
    <property type="evidence" value="ECO:0007669"/>
    <property type="project" value="InterPro"/>
</dbReference>
<evidence type="ECO:0000259" key="10">
    <source>
        <dbReference type="SMART" id="SM00893"/>
    </source>
</evidence>
<dbReference type="InterPro" id="IPR033947">
    <property type="entry name" value="ETF_alpha_N"/>
</dbReference>
<proteinExistence type="inferred from homology"/>
<evidence type="ECO:0000256" key="2">
    <source>
        <dbReference type="ARBA" id="ARBA00022448"/>
    </source>
</evidence>
<dbReference type="Pfam" id="PF00766">
    <property type="entry name" value="ETF_alpha"/>
    <property type="match status" value="1"/>
</dbReference>
<evidence type="ECO:0000256" key="7">
    <source>
        <dbReference type="ARBA" id="ARBA00068674"/>
    </source>
</evidence>
<feature type="binding site" evidence="9">
    <location>
        <position position="214"/>
    </location>
    <ligand>
        <name>FAD</name>
        <dbReference type="ChEBI" id="CHEBI:57692"/>
    </ligand>
</feature>
<evidence type="ECO:0000313" key="12">
    <source>
        <dbReference type="Proteomes" id="UP000264071"/>
    </source>
</evidence>